<dbReference type="InterPro" id="IPR020846">
    <property type="entry name" value="MFS_dom"/>
</dbReference>
<name>A0ABQ1GIZ7_9GAMM</name>
<evidence type="ECO:0000259" key="5">
    <source>
        <dbReference type="PROSITE" id="PS50850"/>
    </source>
</evidence>
<feature type="transmembrane region" description="Helical" evidence="4">
    <location>
        <begin position="182"/>
        <end position="203"/>
    </location>
</feature>
<dbReference type="RefSeq" id="WP_188473031.1">
    <property type="nucleotide sequence ID" value="NZ_BMFZ01000004.1"/>
</dbReference>
<feature type="transmembrane region" description="Helical" evidence="4">
    <location>
        <begin position="381"/>
        <end position="405"/>
    </location>
</feature>
<feature type="domain" description="Major facilitator superfamily (MFS) profile" evidence="5">
    <location>
        <begin position="23"/>
        <end position="414"/>
    </location>
</feature>
<dbReference type="InterPro" id="IPR036259">
    <property type="entry name" value="MFS_trans_sf"/>
</dbReference>
<feature type="transmembrane region" description="Helical" evidence="4">
    <location>
        <begin position="94"/>
        <end position="111"/>
    </location>
</feature>
<dbReference type="Pfam" id="PF07690">
    <property type="entry name" value="MFS_1"/>
    <property type="match status" value="1"/>
</dbReference>
<feature type="transmembrane region" description="Helical" evidence="4">
    <location>
        <begin position="224"/>
        <end position="244"/>
    </location>
</feature>
<organism evidence="6 7">
    <name type="scientific">Hafnia psychrotolerans</name>
    <dbReference type="NCBI Taxonomy" id="1477018"/>
    <lineage>
        <taxon>Bacteria</taxon>
        <taxon>Pseudomonadati</taxon>
        <taxon>Pseudomonadota</taxon>
        <taxon>Gammaproteobacteria</taxon>
        <taxon>Enterobacterales</taxon>
        <taxon>Hafniaceae</taxon>
        <taxon>Hafnia</taxon>
    </lineage>
</organism>
<evidence type="ECO:0000256" key="1">
    <source>
        <dbReference type="ARBA" id="ARBA00022692"/>
    </source>
</evidence>
<evidence type="ECO:0000313" key="7">
    <source>
        <dbReference type="Proteomes" id="UP000627464"/>
    </source>
</evidence>
<feature type="transmembrane region" description="Helical" evidence="4">
    <location>
        <begin position="250"/>
        <end position="271"/>
    </location>
</feature>
<dbReference type="SUPFAM" id="SSF103473">
    <property type="entry name" value="MFS general substrate transporter"/>
    <property type="match status" value="1"/>
</dbReference>
<feature type="transmembrane region" description="Helical" evidence="4">
    <location>
        <begin position="292"/>
        <end position="312"/>
    </location>
</feature>
<feature type="transmembrane region" description="Helical" evidence="4">
    <location>
        <begin position="318"/>
        <end position="343"/>
    </location>
</feature>
<feature type="transmembrane region" description="Helical" evidence="4">
    <location>
        <begin position="63"/>
        <end position="82"/>
    </location>
</feature>
<keyword evidence="3 4" id="KW-0472">Membrane</keyword>
<sequence>MRNRKNYNHAEIENEKNNSKIALIISTSGFGLTQIIGWGTIFYPPAIISSQIGVAVGLTEEHVYFGITIMMLVGALSSPKLGKIIDKHGARTPIILGCLITALSLLLMAVVNNPYSFWVSWALLGLASPLVITSGAYTALVQVTGNNARKAVSALSLFSGFSSTLFYPATHYLVLHYGWREMYVIYATLHLLICMPIFIKLLPKEYNKKIVNEKTTTTKTTPNNTNLILINFFILILVNTMISAGLTLHLYKLFGLLGLSTSVAVFAVSLTGPTQVIGRIIELTTGRNHSPLSTALFSTIIQVISFVIIIYVNSSKVIWLFIILYGLSNGLMTIVRVALPLILFGSKDYGRSSGIINFGFSLTNAIAPVAFANIIENYGAKVIFVICLILSFFSFSTCLLLKYLFNQLIKPKNES</sequence>
<keyword evidence="1 4" id="KW-0812">Transmembrane</keyword>
<dbReference type="InterPro" id="IPR011701">
    <property type="entry name" value="MFS"/>
</dbReference>
<feature type="transmembrane region" description="Helical" evidence="4">
    <location>
        <begin position="152"/>
        <end position="170"/>
    </location>
</feature>
<dbReference type="Gene3D" id="1.20.1250.20">
    <property type="entry name" value="MFS general substrate transporter like domains"/>
    <property type="match status" value="1"/>
</dbReference>
<proteinExistence type="predicted"/>
<reference evidence="7" key="1">
    <citation type="journal article" date="2019" name="Int. J. Syst. Evol. Microbiol.">
        <title>The Global Catalogue of Microorganisms (GCM) 10K type strain sequencing project: providing services to taxonomists for standard genome sequencing and annotation.</title>
        <authorList>
            <consortium name="The Broad Institute Genomics Platform"/>
            <consortium name="The Broad Institute Genome Sequencing Center for Infectious Disease"/>
            <person name="Wu L."/>
            <person name="Ma J."/>
        </authorList>
    </citation>
    <scope>NUCLEOTIDE SEQUENCE [LARGE SCALE GENOMIC DNA]</scope>
    <source>
        <strain evidence="7">CGMCC 1.12806</strain>
    </source>
</reference>
<protein>
    <submittedName>
        <fullName evidence="6">MFS transporter</fullName>
    </submittedName>
</protein>
<dbReference type="InterPro" id="IPR050327">
    <property type="entry name" value="Proton-linked_MCT"/>
</dbReference>
<dbReference type="Proteomes" id="UP000627464">
    <property type="component" value="Unassembled WGS sequence"/>
</dbReference>
<evidence type="ECO:0000256" key="3">
    <source>
        <dbReference type="ARBA" id="ARBA00023136"/>
    </source>
</evidence>
<dbReference type="PANTHER" id="PTHR11360:SF290">
    <property type="entry name" value="MONOCARBOXYLATE MFS PERMEASE"/>
    <property type="match status" value="1"/>
</dbReference>
<comment type="caution">
    <text evidence="6">The sequence shown here is derived from an EMBL/GenBank/DDBJ whole genome shotgun (WGS) entry which is preliminary data.</text>
</comment>
<dbReference type="PROSITE" id="PS50850">
    <property type="entry name" value="MFS"/>
    <property type="match status" value="1"/>
</dbReference>
<feature type="transmembrane region" description="Helical" evidence="4">
    <location>
        <begin position="21"/>
        <end position="43"/>
    </location>
</feature>
<dbReference type="PANTHER" id="PTHR11360">
    <property type="entry name" value="MONOCARBOXYLATE TRANSPORTER"/>
    <property type="match status" value="1"/>
</dbReference>
<evidence type="ECO:0000256" key="2">
    <source>
        <dbReference type="ARBA" id="ARBA00022989"/>
    </source>
</evidence>
<keyword evidence="2 4" id="KW-1133">Transmembrane helix</keyword>
<accession>A0ABQ1GIZ7</accession>
<feature type="transmembrane region" description="Helical" evidence="4">
    <location>
        <begin position="355"/>
        <end position="375"/>
    </location>
</feature>
<evidence type="ECO:0000256" key="4">
    <source>
        <dbReference type="SAM" id="Phobius"/>
    </source>
</evidence>
<keyword evidence="7" id="KW-1185">Reference proteome</keyword>
<gene>
    <name evidence="6" type="ORF">GCM10011328_19550</name>
</gene>
<evidence type="ECO:0000313" key="6">
    <source>
        <dbReference type="EMBL" id="GGA44552.1"/>
    </source>
</evidence>
<feature type="transmembrane region" description="Helical" evidence="4">
    <location>
        <begin position="117"/>
        <end position="140"/>
    </location>
</feature>
<dbReference type="EMBL" id="BMFZ01000004">
    <property type="protein sequence ID" value="GGA44552.1"/>
    <property type="molecule type" value="Genomic_DNA"/>
</dbReference>